<evidence type="ECO:0000313" key="3">
    <source>
        <dbReference type="EMBL" id="MDO4841366.1"/>
    </source>
</evidence>
<feature type="transmembrane region" description="Helical" evidence="2">
    <location>
        <begin position="57"/>
        <end position="75"/>
    </location>
</feature>
<keyword evidence="2" id="KW-1133">Transmembrane helix</keyword>
<protein>
    <recommendedName>
        <fullName evidence="5">Peptidase M28 domain-containing protein</fullName>
    </recommendedName>
</protein>
<keyword evidence="2" id="KW-0812">Transmembrane</keyword>
<feature type="compositionally biased region" description="Low complexity" evidence="1">
    <location>
        <begin position="581"/>
        <end position="600"/>
    </location>
</feature>
<feature type="transmembrane region" description="Helical" evidence="2">
    <location>
        <begin position="81"/>
        <end position="102"/>
    </location>
</feature>
<accession>A0AA43RIA6</accession>
<reference evidence="3" key="1">
    <citation type="submission" date="2023-07" db="EMBL/GenBank/DDBJ databases">
        <title>Between Cages and Wild: Unraveling the Impact of Captivity on Animal Microbiomes and Antimicrobial Resistance.</title>
        <authorList>
            <person name="Schmartz G.P."/>
            <person name="Rehner J."/>
            <person name="Schuff M.J."/>
            <person name="Becker S.L."/>
            <person name="Kravczyk M."/>
            <person name="Gurevich A."/>
            <person name="Francke R."/>
            <person name="Mueller R."/>
            <person name="Keller V."/>
            <person name="Keller A."/>
        </authorList>
    </citation>
    <scope>NUCLEOTIDE SEQUENCE</scope>
    <source>
        <strain evidence="3">S12M_St_49</strain>
    </source>
</reference>
<proteinExistence type="predicted"/>
<evidence type="ECO:0000313" key="4">
    <source>
        <dbReference type="Proteomes" id="UP001168575"/>
    </source>
</evidence>
<gene>
    <name evidence="3" type="ORF">Q3982_01660</name>
</gene>
<name>A0AA43RIA6_9ACTN</name>
<evidence type="ECO:0000256" key="1">
    <source>
        <dbReference type="SAM" id="MobiDB-lite"/>
    </source>
</evidence>
<comment type="caution">
    <text evidence="3">The sequence shown here is derived from an EMBL/GenBank/DDBJ whole genome shotgun (WGS) entry which is preliminary data.</text>
</comment>
<dbReference type="Proteomes" id="UP001168575">
    <property type="component" value="Unassembled WGS sequence"/>
</dbReference>
<dbReference type="EMBL" id="JAUMVS010000013">
    <property type="protein sequence ID" value="MDO4841366.1"/>
    <property type="molecule type" value="Genomic_DNA"/>
</dbReference>
<evidence type="ECO:0000256" key="2">
    <source>
        <dbReference type="SAM" id="Phobius"/>
    </source>
</evidence>
<evidence type="ECO:0008006" key="5">
    <source>
        <dbReference type="Google" id="ProtNLM"/>
    </source>
</evidence>
<dbReference type="Gene3D" id="3.40.630.10">
    <property type="entry name" value="Zn peptidases"/>
    <property type="match status" value="1"/>
</dbReference>
<keyword evidence="4" id="KW-1185">Reference proteome</keyword>
<feature type="region of interest" description="Disordered" evidence="1">
    <location>
        <begin position="581"/>
        <end position="612"/>
    </location>
</feature>
<sequence>MTTMRECVDFLANEVGARPVGTDEEQKAALHIEELFKSETNFDVELEEFDAVGNPEIYRIILAAVMAFAGIFAIALPSFAIAWLVLAIAAAAFFICNELDIFSLAKYIGKSPSQNVVAVKTPDGEPAGGRRKKIVLITNYDSEKCKFEYGDSIFKYLGYVKKFELGAAGVLVLGCLISLFAPGIFSTILIAIGIIAAALEIVTFIMHTTAKYNDGANNNAASVSVMLDVAKRITTGVYSPGGDTPVIHGRREAYQAGVVPQGASVEWEAGEKSSIPADSYVASLFYDKSRVEGYEPQAAPADAVSYASDSAAPVDDYYAEPASIYDGQEPYDAHYQEQISGVSEPVQNAPASSVQDAFAAAAEVAAAAVPEPAPAADPSVPSWFSAGLQKAGNRGNQNASAVKKSVFGEAMEKAEESREAAAAQASAPATNDLQSKLQAIQDEIKGAETSASEQIAHDADVAVKVIDNEVATKPAPVEVAKPEAPAPAPVPAPQNGGVTGLLSTYTEAENYETATAKAHEAHEEKQAEPAPAVNARRVNVDSIPALRPLEPEYGVEITDADYLNEGRTEPLQKVDSAAIPAVPSAPAPTASAAHSHAAAPAHKKRDIQLPSLTGALNSKKINENLEKESEQKRKSAVDRLGTELPSLTAVIDPVEQQKAVSNVGAFGVGEATGSFAPITDEDLIRANDGDDDIYVYDADDSELSVDATQSGAVAGPGYVDIPDTHAESIFGKLFSKKKKTDEGSFSESIGVDENWEARKVGKDRGDWSSFQDDDDWNGGAVIVSADEGHDEYAQQEASRDAIYQFTTNDITAEVWCVALGAELSNHSGMASFMEHHADELKGATFIVMDGLGAGEIALVEEDGVYKTHKVNARMKRCARNSAKLIGKNLGSASMNWTNSIASKLYDRGFKCVHVAGVLNGKPAYMADKLDNSDSVESERLMESADFVMEIVRDL</sequence>
<feature type="transmembrane region" description="Helical" evidence="2">
    <location>
        <begin position="163"/>
        <end position="181"/>
    </location>
</feature>
<keyword evidence="2" id="KW-0472">Membrane</keyword>
<dbReference type="AlphaFoldDB" id="A0AA43RIA6"/>
<organism evidence="3 4">
    <name type="scientific">Phoenicibacter congonensis</name>
    <dbReference type="NCBI Taxonomy" id="1944646"/>
    <lineage>
        <taxon>Bacteria</taxon>
        <taxon>Bacillati</taxon>
        <taxon>Actinomycetota</taxon>
        <taxon>Coriobacteriia</taxon>
        <taxon>Eggerthellales</taxon>
        <taxon>Eggerthellaceae</taxon>
        <taxon>Phoenicibacter</taxon>
    </lineage>
</organism>